<dbReference type="Proteomes" id="UP001195483">
    <property type="component" value="Unassembled WGS sequence"/>
</dbReference>
<dbReference type="Gene3D" id="3.40.50.300">
    <property type="entry name" value="P-loop containing nucleotide triphosphate hydrolases"/>
    <property type="match status" value="1"/>
</dbReference>
<keyword evidence="7" id="KW-1185">Reference proteome</keyword>
<evidence type="ECO:0000313" key="7">
    <source>
        <dbReference type="Proteomes" id="UP001195483"/>
    </source>
</evidence>
<accession>A0AAE0SDK3</accession>
<evidence type="ECO:0000256" key="1">
    <source>
        <dbReference type="ARBA" id="ARBA00008535"/>
    </source>
</evidence>
<evidence type="ECO:0000256" key="4">
    <source>
        <dbReference type="SAM" id="MobiDB-lite"/>
    </source>
</evidence>
<feature type="region of interest" description="Disordered" evidence="4">
    <location>
        <begin position="312"/>
        <end position="338"/>
    </location>
</feature>
<dbReference type="PANTHER" id="PTHR10903:SF184">
    <property type="entry name" value="GTP-BINDING PROTEIN A"/>
    <property type="match status" value="1"/>
</dbReference>
<dbReference type="Pfam" id="PF04548">
    <property type="entry name" value="AIG1"/>
    <property type="match status" value="1"/>
</dbReference>
<comment type="caution">
    <text evidence="6">The sequence shown here is derived from an EMBL/GenBank/DDBJ whole genome shotgun (WGS) entry which is preliminary data.</text>
</comment>
<dbReference type="AlphaFoldDB" id="A0AAE0SDK3"/>
<reference evidence="6" key="2">
    <citation type="journal article" date="2021" name="Genome Biol. Evol.">
        <title>Developing a high-quality reference genome for a parasitic bivalve with doubly uniparental inheritance (Bivalvia: Unionida).</title>
        <authorList>
            <person name="Smith C.H."/>
        </authorList>
    </citation>
    <scope>NUCLEOTIDE SEQUENCE</scope>
    <source>
        <strain evidence="6">CHS0354</strain>
        <tissue evidence="6">Mantle</tissue>
    </source>
</reference>
<dbReference type="EMBL" id="JAEAOA010002349">
    <property type="protein sequence ID" value="KAK3589538.1"/>
    <property type="molecule type" value="Genomic_DNA"/>
</dbReference>
<keyword evidence="3" id="KW-0342">GTP-binding</keyword>
<proteinExistence type="inferred from homology"/>
<dbReference type="GO" id="GO:0005525">
    <property type="term" value="F:GTP binding"/>
    <property type="evidence" value="ECO:0007669"/>
    <property type="project" value="UniProtKB-KW"/>
</dbReference>
<name>A0AAE0SDK3_9BIVA</name>
<reference evidence="6" key="3">
    <citation type="submission" date="2023-05" db="EMBL/GenBank/DDBJ databases">
        <authorList>
            <person name="Smith C.H."/>
        </authorList>
    </citation>
    <scope>NUCLEOTIDE SEQUENCE</scope>
    <source>
        <strain evidence="6">CHS0354</strain>
        <tissue evidence="6">Mantle</tissue>
    </source>
</reference>
<evidence type="ECO:0000256" key="3">
    <source>
        <dbReference type="ARBA" id="ARBA00023134"/>
    </source>
</evidence>
<evidence type="ECO:0000259" key="5">
    <source>
        <dbReference type="PROSITE" id="PS51720"/>
    </source>
</evidence>
<feature type="domain" description="AIG1-type G" evidence="5">
    <location>
        <begin position="25"/>
        <end position="231"/>
    </location>
</feature>
<reference evidence="6" key="1">
    <citation type="journal article" date="2021" name="Genome Biol. Evol.">
        <title>A High-Quality Reference Genome for a Parasitic Bivalve with Doubly Uniparental Inheritance (Bivalvia: Unionida).</title>
        <authorList>
            <person name="Smith C.H."/>
        </authorList>
    </citation>
    <scope>NUCLEOTIDE SEQUENCE</scope>
    <source>
        <strain evidence="6">CHS0354</strain>
    </source>
</reference>
<dbReference type="PROSITE" id="PS51720">
    <property type="entry name" value="G_AIG1"/>
    <property type="match status" value="1"/>
</dbReference>
<dbReference type="PANTHER" id="PTHR10903">
    <property type="entry name" value="GTPASE, IMAP FAMILY MEMBER-RELATED"/>
    <property type="match status" value="1"/>
</dbReference>
<dbReference type="FunFam" id="3.40.50.300:FF:000366">
    <property type="entry name" value="GTPase, IMAP family member 2"/>
    <property type="match status" value="1"/>
</dbReference>
<comment type="similarity">
    <text evidence="1">Belongs to the TRAFAC class TrmE-Era-EngA-EngB-Septin-like GTPase superfamily. AIG1/Toc34/Toc159-like paraseptin GTPase family. IAN subfamily.</text>
</comment>
<dbReference type="InterPro" id="IPR006703">
    <property type="entry name" value="G_AIG1"/>
</dbReference>
<organism evidence="6 7">
    <name type="scientific">Potamilus streckersoni</name>
    <dbReference type="NCBI Taxonomy" id="2493646"/>
    <lineage>
        <taxon>Eukaryota</taxon>
        <taxon>Metazoa</taxon>
        <taxon>Spiralia</taxon>
        <taxon>Lophotrochozoa</taxon>
        <taxon>Mollusca</taxon>
        <taxon>Bivalvia</taxon>
        <taxon>Autobranchia</taxon>
        <taxon>Heteroconchia</taxon>
        <taxon>Palaeoheterodonta</taxon>
        <taxon>Unionida</taxon>
        <taxon>Unionoidea</taxon>
        <taxon>Unionidae</taxon>
        <taxon>Ambleminae</taxon>
        <taxon>Lampsilini</taxon>
        <taxon>Potamilus</taxon>
    </lineage>
</organism>
<evidence type="ECO:0000313" key="6">
    <source>
        <dbReference type="EMBL" id="KAK3589538.1"/>
    </source>
</evidence>
<evidence type="ECO:0000256" key="2">
    <source>
        <dbReference type="ARBA" id="ARBA00022741"/>
    </source>
</evidence>
<protein>
    <recommendedName>
        <fullName evidence="5">AIG1-type G domain-containing protein</fullName>
    </recommendedName>
</protein>
<dbReference type="SUPFAM" id="SSF52540">
    <property type="entry name" value="P-loop containing nucleoside triphosphate hydrolases"/>
    <property type="match status" value="2"/>
</dbReference>
<keyword evidence="2" id="KW-0547">Nucleotide-binding</keyword>
<dbReference type="InterPro" id="IPR045058">
    <property type="entry name" value="GIMA/IAN/Toc"/>
</dbReference>
<dbReference type="InterPro" id="IPR027417">
    <property type="entry name" value="P-loop_NTPase"/>
</dbReference>
<gene>
    <name evidence="6" type="ORF">CHS0354_041663</name>
</gene>
<sequence length="410" mass="47211">MGQTGSKSSGEPANIYKEVDNYQRNEERRIILIGKTGTGKSTLGNAILGDYFFRNEGLQMQSNTTHCQIGHKKRKDGKDIVVLDTPGLMDTKREPEKIIEELCKCTAMTAPGPHAFCLVIRGDDRFTQENIDTLDEFCAFFGEEIYNYVVVVFTHKASMWKSTTTDECLSALPTEFVTKFLKVGGKKIAIECRAEKKEIKKQIKELFKLIEEIIKRNDGGFYSEEKFKAAEEAFRKRIPKIQQDAEKLFEGKKKSLEDEYQEKAKRFEERENTLAKKLQEEKEKFEQEKQLKEKEKLEKDAREVQMKKLEAKHQEEMKSLEEKLEKERKEKEKTKEDYERKLEEINKNVVQNLRATIIEDRSKAREAVPESKSFGEVARNAVKEVAGVGYDVVTGGIGSAIGAIGRFFRR</sequence>